<comment type="caution">
    <text evidence="1">The sequence shown here is derived from an EMBL/GenBank/DDBJ whole genome shotgun (WGS) entry which is preliminary data.</text>
</comment>
<dbReference type="EMBL" id="SMLB01000062">
    <property type="protein sequence ID" value="TDD64762.1"/>
    <property type="molecule type" value="Genomic_DNA"/>
</dbReference>
<dbReference type="Proteomes" id="UP000295217">
    <property type="component" value="Unassembled WGS sequence"/>
</dbReference>
<accession>A0A4R5A5D7</accession>
<evidence type="ECO:0000313" key="1">
    <source>
        <dbReference type="EMBL" id="TDD64762.1"/>
    </source>
</evidence>
<organism evidence="1 2">
    <name type="scientific">Jiangella aurantiaca</name>
    <dbReference type="NCBI Taxonomy" id="2530373"/>
    <lineage>
        <taxon>Bacteria</taxon>
        <taxon>Bacillati</taxon>
        <taxon>Actinomycetota</taxon>
        <taxon>Actinomycetes</taxon>
        <taxon>Jiangellales</taxon>
        <taxon>Jiangellaceae</taxon>
        <taxon>Jiangella</taxon>
    </lineage>
</organism>
<dbReference type="RefSeq" id="WP_132107474.1">
    <property type="nucleotide sequence ID" value="NZ_SMLB01000062.1"/>
</dbReference>
<dbReference type="AlphaFoldDB" id="A0A4R5A5D7"/>
<name>A0A4R5A5D7_9ACTN</name>
<evidence type="ECO:0000313" key="2">
    <source>
        <dbReference type="Proteomes" id="UP000295217"/>
    </source>
</evidence>
<keyword evidence="2" id="KW-1185">Reference proteome</keyword>
<protein>
    <submittedName>
        <fullName evidence="1">Uncharacterized protein</fullName>
    </submittedName>
</protein>
<sequence length="130" mass="13963">MSADEARALDFMEGELARPAQQLADVVRAAAVERAHRRGGDRMRGILAAGQWLGQIRDTTPITRESYYPLRSIIDGEASVARRVAAGQDEWLDPRATDVTSGYAQGVADMLNFALDPAAPAPIELPSATA</sequence>
<gene>
    <name evidence="1" type="ORF">E1262_27105</name>
</gene>
<reference evidence="1 2" key="1">
    <citation type="submission" date="2019-02" db="EMBL/GenBank/DDBJ databases">
        <title>Draft genome sequences of novel Actinobacteria.</title>
        <authorList>
            <person name="Sahin N."/>
            <person name="Ay H."/>
            <person name="Saygin H."/>
        </authorList>
    </citation>
    <scope>NUCLEOTIDE SEQUENCE [LARGE SCALE GENOMIC DNA]</scope>
    <source>
        <strain evidence="1 2">8K307</strain>
    </source>
</reference>
<proteinExistence type="predicted"/>